<name>A0A8S9ZZ29_9BILA</name>
<dbReference type="Proteomes" id="UP000605970">
    <property type="component" value="Unassembled WGS sequence"/>
</dbReference>
<dbReference type="OrthoDB" id="10467371at2759"/>
<protein>
    <submittedName>
        <fullName evidence="2">Uncharacterized protein</fullName>
    </submittedName>
</protein>
<dbReference type="EMBL" id="JABEBT010000013">
    <property type="protein sequence ID" value="KAF7638266.1"/>
    <property type="molecule type" value="Genomic_DNA"/>
</dbReference>
<reference evidence="2" key="1">
    <citation type="journal article" date="2020" name="Ecol. Evol.">
        <title>Genome structure and content of the rice root-knot nematode (Meloidogyne graminicola).</title>
        <authorList>
            <person name="Phan N.T."/>
            <person name="Danchin E.G.J."/>
            <person name="Klopp C."/>
            <person name="Perfus-Barbeoch L."/>
            <person name="Kozlowski D.K."/>
            <person name="Koutsovoulos G.D."/>
            <person name="Lopez-Roques C."/>
            <person name="Bouchez O."/>
            <person name="Zahm M."/>
            <person name="Besnard G."/>
            <person name="Bellafiore S."/>
        </authorList>
    </citation>
    <scope>NUCLEOTIDE SEQUENCE</scope>
    <source>
        <strain evidence="2">VN-18</strain>
    </source>
</reference>
<dbReference type="AlphaFoldDB" id="A0A8S9ZZ29"/>
<evidence type="ECO:0000313" key="2">
    <source>
        <dbReference type="EMBL" id="KAF7638266.1"/>
    </source>
</evidence>
<keyword evidence="3" id="KW-1185">Reference proteome</keyword>
<keyword evidence="1" id="KW-0472">Membrane</keyword>
<gene>
    <name evidence="2" type="ORF">Mgra_00002240</name>
</gene>
<organism evidence="2 3">
    <name type="scientific">Meloidogyne graminicola</name>
    <dbReference type="NCBI Taxonomy" id="189291"/>
    <lineage>
        <taxon>Eukaryota</taxon>
        <taxon>Metazoa</taxon>
        <taxon>Ecdysozoa</taxon>
        <taxon>Nematoda</taxon>
        <taxon>Chromadorea</taxon>
        <taxon>Rhabditida</taxon>
        <taxon>Tylenchina</taxon>
        <taxon>Tylenchomorpha</taxon>
        <taxon>Tylenchoidea</taxon>
        <taxon>Meloidogynidae</taxon>
        <taxon>Meloidogyninae</taxon>
        <taxon>Meloidogyne</taxon>
    </lineage>
</organism>
<comment type="caution">
    <text evidence="2">The sequence shown here is derived from an EMBL/GenBank/DDBJ whole genome shotgun (WGS) entry which is preliminary data.</text>
</comment>
<evidence type="ECO:0000313" key="3">
    <source>
        <dbReference type="Proteomes" id="UP000605970"/>
    </source>
</evidence>
<keyword evidence="1" id="KW-0812">Transmembrane</keyword>
<accession>A0A8S9ZZ29</accession>
<evidence type="ECO:0000256" key="1">
    <source>
        <dbReference type="SAM" id="Phobius"/>
    </source>
</evidence>
<keyword evidence="1" id="KW-1133">Transmembrane helix</keyword>
<proteinExistence type="predicted"/>
<feature type="transmembrane region" description="Helical" evidence="1">
    <location>
        <begin position="140"/>
        <end position="158"/>
    </location>
</feature>
<sequence>MKKSEECRRDYSVTVPPPTVNLYPIIEQHPNEITRGNNLQSQPLPPVYSQSTGNINEPPPYNEQQQHHISCPIGVRYFVHGQQEGGRCSNNNDGREFHAIHTNIPNNGDTVFYYISTSPSNPGCKRSEPFLLIRRRRTSIASIALSLFIISIILIVFVRMHTEFTRKYQEVSITLI</sequence>